<dbReference type="PROSITE" id="PS51257">
    <property type="entry name" value="PROKAR_LIPOPROTEIN"/>
    <property type="match status" value="1"/>
</dbReference>
<gene>
    <name evidence="2" type="ORF">HQ35_07735</name>
    <name evidence="3" type="ORF">SAMN02745205_00460</name>
</gene>
<proteinExistence type="predicted"/>
<dbReference type="CDD" id="cd12105">
    <property type="entry name" value="HmuY"/>
    <property type="match status" value="1"/>
</dbReference>
<evidence type="ECO:0000313" key="5">
    <source>
        <dbReference type="Proteomes" id="UP000189956"/>
    </source>
</evidence>
<dbReference type="Proteomes" id="UP000030125">
    <property type="component" value="Unassembled WGS sequence"/>
</dbReference>
<dbReference type="Proteomes" id="UP000189956">
    <property type="component" value="Unassembled WGS sequence"/>
</dbReference>
<accession>A0A0A2EPN1</accession>
<dbReference type="Pfam" id="PF14064">
    <property type="entry name" value="HmuY"/>
    <property type="match status" value="1"/>
</dbReference>
<dbReference type="STRING" id="36874.HQ34_02470"/>
<keyword evidence="1" id="KW-0732">Signal</keyword>
<feature type="signal peptide" evidence="1">
    <location>
        <begin position="1"/>
        <end position="22"/>
    </location>
</feature>
<protein>
    <submittedName>
        <fullName evidence="3">HmuY protein</fullName>
    </submittedName>
</protein>
<dbReference type="EMBL" id="FUWL01000004">
    <property type="protein sequence ID" value="SJZ35513.1"/>
    <property type="molecule type" value="Genomic_DNA"/>
</dbReference>
<reference evidence="3 5" key="2">
    <citation type="submission" date="2017-02" db="EMBL/GenBank/DDBJ databases">
        <authorList>
            <person name="Peterson S.W."/>
        </authorList>
    </citation>
    <scope>NUCLEOTIDE SEQUENCE [LARGE SCALE GENOMIC DNA]</scope>
    <source>
        <strain evidence="3 5">ATCC 700135</strain>
    </source>
</reference>
<reference evidence="2 4" key="1">
    <citation type="submission" date="2014-08" db="EMBL/GenBank/DDBJ databases">
        <title>Porphyromonas cangingivalis strain:COT-109_OH1386 Genome sequencing.</title>
        <authorList>
            <person name="Wallis C."/>
            <person name="Deusch O."/>
            <person name="O'Flynn C."/>
            <person name="Davis I."/>
            <person name="Jospin G."/>
            <person name="Darling A.E."/>
            <person name="Coil D.A."/>
            <person name="Alexiev A."/>
            <person name="Horsfall A."/>
            <person name="Kirkwood N."/>
            <person name="Harris S."/>
            <person name="Eisen J.A."/>
        </authorList>
    </citation>
    <scope>NUCLEOTIDE SEQUENCE [LARGE SCALE GENOMIC DNA]</scope>
    <source>
        <strain evidence="4">COT-109 OH1386</strain>
        <strain evidence="2">COT-109_OH1386</strain>
    </source>
</reference>
<evidence type="ECO:0000313" key="2">
    <source>
        <dbReference type="EMBL" id="KGN79440.1"/>
    </source>
</evidence>
<name>A0A0A2EPN1_PORCN</name>
<dbReference type="AlphaFoldDB" id="A0A0A2EPN1"/>
<keyword evidence="4" id="KW-1185">Reference proteome</keyword>
<dbReference type="OrthoDB" id="1100343at2"/>
<dbReference type="InterPro" id="IPR025921">
    <property type="entry name" value="HmuY"/>
</dbReference>
<sequence length="225" mass="25052">MYKSIFTVALLFITGLFTLTSCDNKNNTPEPSQGTVKEYTQSRTTDVNGEWVYFSFATGKEVEGVTEANYKERLDWDLAFNTFFIRTNSGQSGKGKGGAYMTFKTDLAAVTEAPKDDYLTDDTYQLLGYGRGIIRKRSTANVELSGISDIKTEPKIEIKLGKAVSFYGAPPTYVYKASDNIFVIRTADGKYAKVKFISYKNAEGKPGYITFQYVYQPDGSTNLGK</sequence>
<evidence type="ECO:0000313" key="4">
    <source>
        <dbReference type="Proteomes" id="UP000030125"/>
    </source>
</evidence>
<dbReference type="EMBL" id="JQJD01000050">
    <property type="protein sequence ID" value="KGN79440.1"/>
    <property type="molecule type" value="Genomic_DNA"/>
</dbReference>
<dbReference type="eggNOG" id="ENOG503304P">
    <property type="taxonomic scope" value="Bacteria"/>
</dbReference>
<evidence type="ECO:0000256" key="1">
    <source>
        <dbReference type="SAM" id="SignalP"/>
    </source>
</evidence>
<feature type="chain" id="PRO_5014506621" evidence="1">
    <location>
        <begin position="23"/>
        <end position="225"/>
    </location>
</feature>
<organism evidence="2 4">
    <name type="scientific">Porphyromonas cangingivalis</name>
    <dbReference type="NCBI Taxonomy" id="36874"/>
    <lineage>
        <taxon>Bacteria</taxon>
        <taxon>Pseudomonadati</taxon>
        <taxon>Bacteroidota</taxon>
        <taxon>Bacteroidia</taxon>
        <taxon>Bacteroidales</taxon>
        <taxon>Porphyromonadaceae</taxon>
        <taxon>Porphyromonas</taxon>
    </lineage>
</organism>
<evidence type="ECO:0000313" key="3">
    <source>
        <dbReference type="EMBL" id="SJZ35513.1"/>
    </source>
</evidence>
<dbReference type="RefSeq" id="WP_025837250.1">
    <property type="nucleotide sequence ID" value="NZ_FUWL01000004.1"/>
</dbReference>